<evidence type="ECO:0000256" key="13">
    <source>
        <dbReference type="SAM" id="SignalP"/>
    </source>
</evidence>
<evidence type="ECO:0000256" key="10">
    <source>
        <dbReference type="PROSITE-ProRule" id="PRU01240"/>
    </source>
</evidence>
<proteinExistence type="inferred from homology"/>
<dbReference type="InterPro" id="IPR023827">
    <property type="entry name" value="Peptidase_S8_Asp-AS"/>
</dbReference>
<evidence type="ECO:0000256" key="7">
    <source>
        <dbReference type="ARBA" id="ARBA00022825"/>
    </source>
</evidence>
<organism evidence="15 16">
    <name type="scientific">Arachnia propionica</name>
    <dbReference type="NCBI Taxonomy" id="1750"/>
    <lineage>
        <taxon>Bacteria</taxon>
        <taxon>Bacillati</taxon>
        <taxon>Actinomycetota</taxon>
        <taxon>Actinomycetes</taxon>
        <taxon>Propionibacteriales</taxon>
        <taxon>Propionibacteriaceae</taxon>
        <taxon>Arachnia</taxon>
    </lineage>
</organism>
<dbReference type="Gene3D" id="3.40.50.200">
    <property type="entry name" value="Peptidase S8/S53 domain"/>
    <property type="match status" value="1"/>
</dbReference>
<feature type="signal peptide" evidence="13">
    <location>
        <begin position="1"/>
        <end position="29"/>
    </location>
</feature>
<dbReference type="EMBL" id="CP072385">
    <property type="protein sequence ID" value="QUC10977.1"/>
    <property type="molecule type" value="Genomic_DNA"/>
</dbReference>
<evidence type="ECO:0000256" key="2">
    <source>
        <dbReference type="ARBA" id="ARBA00011073"/>
    </source>
</evidence>
<dbReference type="PRINTS" id="PR00723">
    <property type="entry name" value="SUBTILISIN"/>
</dbReference>
<protein>
    <submittedName>
        <fullName evidence="15">Type VII secretion-associated serine protease mycosin</fullName>
    </submittedName>
</protein>
<feature type="active site" description="Charge relay system" evidence="10">
    <location>
        <position position="120"/>
    </location>
</feature>
<dbReference type="GO" id="GO:0006508">
    <property type="term" value="P:proteolysis"/>
    <property type="evidence" value="ECO:0007669"/>
    <property type="project" value="UniProtKB-KW"/>
</dbReference>
<dbReference type="InterPro" id="IPR050131">
    <property type="entry name" value="Peptidase_S8_subtilisin-like"/>
</dbReference>
<dbReference type="GO" id="GO:0004252">
    <property type="term" value="F:serine-type endopeptidase activity"/>
    <property type="evidence" value="ECO:0007669"/>
    <property type="project" value="UniProtKB-UniRule"/>
</dbReference>
<dbReference type="InterPro" id="IPR000209">
    <property type="entry name" value="Peptidase_S8/S53_dom"/>
</dbReference>
<evidence type="ECO:0000256" key="1">
    <source>
        <dbReference type="ARBA" id="ARBA00004162"/>
    </source>
</evidence>
<keyword evidence="9 12" id="KW-0472">Membrane</keyword>
<keyword evidence="8 12" id="KW-1133">Transmembrane helix</keyword>
<sequence>MIRLRVLGGKLAAVCGAVALLVPSLPAQALISDGQSRINTVAEDKSTPCQIGTTAMVAQAPNVISLLGIKKAWQLSRGSKVKVAIVDSGVVASNVHLTENVLPGIDLVDSGDGRTDAAGHGTAIAGQIAAHEVEGSGLVGLAPEAEILPVRVYVSEQHDATSAGKGPDGARTAKGIVWAADQGAKVIVVAQSSPTDLPELKAAVEHAAASGALVVASAGNVPQDQQNRTEDPKAPRYPAAYPQALSVTAVDANGAPSDSVLHGEHVEVAAPGSQVLSTFFGDGDCMFAGNQPTTSYATGYVAGIAALVVAKYPDETPADWKHRILATALRPSRSHRDKLIGWGIVAPYDALSFVNDGSLEGPENPRFPAPTKQETPLMTPPEPKPDPRPARTAALGVMAGISCLAALAILIASRLRGPSQKKSRK</sequence>
<evidence type="ECO:0000256" key="8">
    <source>
        <dbReference type="ARBA" id="ARBA00022989"/>
    </source>
</evidence>
<comment type="subcellular location">
    <subcellularLocation>
        <location evidence="1">Cell membrane</location>
        <topology evidence="1">Single-pass membrane protein</topology>
    </subcellularLocation>
</comment>
<reference evidence="15" key="1">
    <citation type="submission" date="2021-03" db="EMBL/GenBank/DDBJ databases">
        <title>Human Oral Microbial Genomes.</title>
        <authorList>
            <person name="Johnston C.D."/>
            <person name="Chen T."/>
            <person name="Dewhirst F.E."/>
        </authorList>
    </citation>
    <scope>NUCLEOTIDE SEQUENCE</scope>
    <source>
        <strain evidence="15">F0714</strain>
    </source>
</reference>
<keyword evidence="6 10" id="KW-0378">Hydrolase</keyword>
<keyword evidence="13" id="KW-0732">Signal</keyword>
<dbReference type="PROSITE" id="PS51892">
    <property type="entry name" value="SUBTILASE"/>
    <property type="match status" value="1"/>
</dbReference>
<keyword evidence="5 12" id="KW-0812">Transmembrane</keyword>
<dbReference type="PANTHER" id="PTHR43806:SF11">
    <property type="entry name" value="CEREVISIN-RELATED"/>
    <property type="match status" value="1"/>
</dbReference>
<dbReference type="PROSITE" id="PS00136">
    <property type="entry name" value="SUBTILASE_ASP"/>
    <property type="match status" value="1"/>
</dbReference>
<evidence type="ECO:0000256" key="5">
    <source>
        <dbReference type="ARBA" id="ARBA00022692"/>
    </source>
</evidence>
<evidence type="ECO:0000256" key="11">
    <source>
        <dbReference type="SAM" id="MobiDB-lite"/>
    </source>
</evidence>
<dbReference type="NCBIfam" id="TIGR03921">
    <property type="entry name" value="T7SS_mycosin"/>
    <property type="match status" value="1"/>
</dbReference>
<keyword evidence="7 10" id="KW-0720">Serine protease</keyword>
<feature type="chain" id="PRO_5044246284" evidence="13">
    <location>
        <begin position="30"/>
        <end position="425"/>
    </location>
</feature>
<keyword evidence="4 10" id="KW-0645">Protease</keyword>
<dbReference type="InterPro" id="IPR023834">
    <property type="entry name" value="T7SS_pept_S8A_mycosin"/>
</dbReference>
<feature type="active site" description="Charge relay system" evidence="10">
    <location>
        <position position="295"/>
    </location>
</feature>
<dbReference type="SUPFAM" id="SSF52743">
    <property type="entry name" value="Subtilisin-like"/>
    <property type="match status" value="1"/>
</dbReference>
<feature type="region of interest" description="Disordered" evidence="11">
    <location>
        <begin position="359"/>
        <end position="391"/>
    </location>
</feature>
<comment type="similarity">
    <text evidence="2 10">Belongs to the peptidase S8 family.</text>
</comment>
<dbReference type="AlphaFoldDB" id="A0AB37HX26"/>
<dbReference type="PROSITE" id="PS00137">
    <property type="entry name" value="SUBTILASE_HIS"/>
    <property type="match status" value="1"/>
</dbReference>
<evidence type="ECO:0000313" key="16">
    <source>
        <dbReference type="Proteomes" id="UP000677180"/>
    </source>
</evidence>
<name>A0AB37HX26_9ACTN</name>
<dbReference type="RefSeq" id="WP_051014892.1">
    <property type="nucleotide sequence ID" value="NZ_CP040007.1"/>
</dbReference>
<dbReference type="Pfam" id="PF00082">
    <property type="entry name" value="Peptidase_S8"/>
    <property type="match status" value="1"/>
</dbReference>
<feature type="active site" description="Charge relay system" evidence="10">
    <location>
        <position position="87"/>
    </location>
</feature>
<dbReference type="InterPro" id="IPR036852">
    <property type="entry name" value="Peptidase_S8/S53_dom_sf"/>
</dbReference>
<dbReference type="InterPro" id="IPR015500">
    <property type="entry name" value="Peptidase_S8_subtilisin-rel"/>
</dbReference>
<dbReference type="Proteomes" id="UP000677180">
    <property type="component" value="Chromosome"/>
</dbReference>
<evidence type="ECO:0000256" key="12">
    <source>
        <dbReference type="SAM" id="Phobius"/>
    </source>
</evidence>
<evidence type="ECO:0000313" key="15">
    <source>
        <dbReference type="EMBL" id="QUC10977.1"/>
    </source>
</evidence>
<dbReference type="GO" id="GO:0005886">
    <property type="term" value="C:plasma membrane"/>
    <property type="evidence" value="ECO:0007669"/>
    <property type="project" value="UniProtKB-SubCell"/>
</dbReference>
<accession>A0AB37HX26</accession>
<gene>
    <name evidence="15" type="primary">mycP</name>
    <name evidence="15" type="ORF">J5A53_14660</name>
</gene>
<evidence type="ECO:0000259" key="14">
    <source>
        <dbReference type="Pfam" id="PF00082"/>
    </source>
</evidence>
<feature type="transmembrane region" description="Helical" evidence="12">
    <location>
        <begin position="393"/>
        <end position="415"/>
    </location>
</feature>
<evidence type="ECO:0000256" key="3">
    <source>
        <dbReference type="ARBA" id="ARBA00022475"/>
    </source>
</evidence>
<feature type="domain" description="Peptidase S8/S53" evidence="14">
    <location>
        <begin position="78"/>
        <end position="343"/>
    </location>
</feature>
<dbReference type="InterPro" id="IPR022398">
    <property type="entry name" value="Peptidase_S8_His-AS"/>
</dbReference>
<keyword evidence="3" id="KW-1003">Cell membrane</keyword>
<dbReference type="PANTHER" id="PTHR43806">
    <property type="entry name" value="PEPTIDASE S8"/>
    <property type="match status" value="1"/>
</dbReference>
<evidence type="ECO:0000256" key="9">
    <source>
        <dbReference type="ARBA" id="ARBA00023136"/>
    </source>
</evidence>
<evidence type="ECO:0000256" key="6">
    <source>
        <dbReference type="ARBA" id="ARBA00022801"/>
    </source>
</evidence>
<evidence type="ECO:0000256" key="4">
    <source>
        <dbReference type="ARBA" id="ARBA00022670"/>
    </source>
</evidence>